<evidence type="ECO:0000313" key="2">
    <source>
        <dbReference type="Proteomes" id="UP001164100"/>
    </source>
</evidence>
<dbReference type="InterPro" id="IPR017601">
    <property type="entry name" value="DGQHR-contain_dom"/>
</dbReference>
<dbReference type="EMBL" id="CP099556">
    <property type="protein sequence ID" value="UYF43030.1"/>
    <property type="molecule type" value="Genomic_DNA"/>
</dbReference>
<sequence>MFNLTEEEKAYVFSIINSKQTKVSMSLIYDLFSLSEKRSPQKTLHEIARSFNKDLKSPYRNRLKMLGKKEDGKDLASLSQGTFVKSLLNLISKKPDEDLRMIKRGEVLKDYKDLPLRKYFIEDKDPVIYKILLNCFRAIAHVFDEEWKNPEQYILSKTTGFGAIVKSFNELYKIGDIKNDLSEEFFIKCFQNFKNKLEQENKKLTSEYFPSNEQTQSKLSKLIINSQELLGMTPS</sequence>
<dbReference type="RefSeq" id="WP_263514383.1">
    <property type="nucleotide sequence ID" value="NZ_CP099556.1"/>
</dbReference>
<accession>A0AA46N0M2</accession>
<protein>
    <submittedName>
        <fullName evidence="1">DGQHR domain-containing protein</fullName>
    </submittedName>
</protein>
<organism evidence="1 2">
    <name type="scientific">Aliarcobacter cryaerophilus</name>
    <dbReference type="NCBI Taxonomy" id="28198"/>
    <lineage>
        <taxon>Bacteria</taxon>
        <taxon>Pseudomonadati</taxon>
        <taxon>Campylobacterota</taxon>
        <taxon>Epsilonproteobacteria</taxon>
        <taxon>Campylobacterales</taxon>
        <taxon>Arcobacteraceae</taxon>
        <taxon>Aliarcobacter</taxon>
    </lineage>
</organism>
<name>A0AA46N0M2_9BACT</name>
<proteinExistence type="predicted"/>
<dbReference type="Proteomes" id="UP001164100">
    <property type="component" value="Chromosome"/>
</dbReference>
<evidence type="ECO:0000313" key="1">
    <source>
        <dbReference type="EMBL" id="UYF43030.1"/>
    </source>
</evidence>
<gene>
    <name evidence="1" type="ORF">NGX11_09040</name>
</gene>
<dbReference type="CDD" id="cd16413">
    <property type="entry name" value="DGQHR_domain"/>
    <property type="match status" value="1"/>
</dbReference>
<dbReference type="NCBIfam" id="TIGR03187">
    <property type="entry name" value="DGQHR"/>
    <property type="match status" value="1"/>
</dbReference>
<reference evidence="1" key="1">
    <citation type="journal article" date="2022" name="Front. Microbiol.">
        <title>Species classification and novel plasmid identifications in Arcobacter cryaerophilus and Arcobacter cryaerophilus-like organisms.</title>
        <authorList>
            <person name="Zhou G."/>
            <person name="Wang M."/>
            <person name="Wang H."/>
            <person name="Chen X."/>
            <person name="Gu Y."/>
            <person name="Shao Z."/>
            <person name="Zhang J."/>
            <person name="Zhang M."/>
        </authorList>
    </citation>
    <scope>NUCLEOTIDE SEQUENCE</scope>
    <source>
        <strain evidence="1">ICDCAC48</strain>
    </source>
</reference>
<dbReference type="AlphaFoldDB" id="A0AA46N0M2"/>